<dbReference type="AlphaFoldDB" id="A0A371BIL3"/>
<keyword evidence="3" id="KW-1185">Reference proteome</keyword>
<gene>
    <name evidence="2" type="ORF">DXH95_08855</name>
</gene>
<evidence type="ECO:0000259" key="1">
    <source>
        <dbReference type="SMART" id="SM00953"/>
    </source>
</evidence>
<evidence type="ECO:0000313" key="2">
    <source>
        <dbReference type="EMBL" id="RDV07436.1"/>
    </source>
</evidence>
<dbReference type="SMART" id="SM00953">
    <property type="entry name" value="RES"/>
    <property type="match status" value="1"/>
</dbReference>
<protein>
    <submittedName>
        <fullName evidence="2">RES domain-containing protein</fullName>
    </submittedName>
</protein>
<organism evidence="2 3">
    <name type="scientific">Sphingorhabdus pulchriflava</name>
    <dbReference type="NCBI Taxonomy" id="2292257"/>
    <lineage>
        <taxon>Bacteria</taxon>
        <taxon>Pseudomonadati</taxon>
        <taxon>Pseudomonadota</taxon>
        <taxon>Alphaproteobacteria</taxon>
        <taxon>Sphingomonadales</taxon>
        <taxon>Sphingomonadaceae</taxon>
        <taxon>Sphingorhabdus</taxon>
    </lineage>
</organism>
<reference evidence="3" key="1">
    <citation type="submission" date="2018-08" db="EMBL/GenBank/DDBJ databases">
        <authorList>
            <person name="Kim S.-J."/>
            <person name="Jung G.-Y."/>
        </authorList>
    </citation>
    <scope>NUCLEOTIDE SEQUENCE [LARGE SCALE GENOMIC DNA]</scope>
    <source>
        <strain evidence="3">GY_G</strain>
    </source>
</reference>
<sequence length="243" mass="26923">MWTPTALASEVRAYNGHVWRVVEAQHRISTNRLAASLADQARLEALAEAAKPDLPKAAQGLHYLLASPFRYGHRTPSRFRRADERPGIFYASEAEATAIAETAYWRLRFFLRSPGFEPSSATSEHSSFTVAVRSEQAIDLTCPPFDAEQARWIDRNDYGACQDLAAAAREASLALIRTISARDPEARCNIVILEPSVFGGRDPVTQRTWHLRYEEDRLTAFAAFPAEDQLVFTAAGFGLVGPG</sequence>
<proteinExistence type="predicted"/>
<dbReference type="InterPro" id="IPR014914">
    <property type="entry name" value="RES_dom"/>
</dbReference>
<evidence type="ECO:0000313" key="3">
    <source>
        <dbReference type="Proteomes" id="UP000263833"/>
    </source>
</evidence>
<accession>A0A371BIL3</accession>
<dbReference type="EMBL" id="QRGP01000001">
    <property type="protein sequence ID" value="RDV07436.1"/>
    <property type="molecule type" value="Genomic_DNA"/>
</dbReference>
<comment type="caution">
    <text evidence="2">The sequence shown here is derived from an EMBL/GenBank/DDBJ whole genome shotgun (WGS) entry which is preliminary data.</text>
</comment>
<dbReference type="OrthoDB" id="7300555at2"/>
<dbReference type="Proteomes" id="UP000263833">
    <property type="component" value="Unassembled WGS sequence"/>
</dbReference>
<dbReference type="Pfam" id="PF08808">
    <property type="entry name" value="RES"/>
    <property type="match status" value="1"/>
</dbReference>
<feature type="domain" description="RES" evidence="1">
    <location>
        <begin position="68"/>
        <end position="204"/>
    </location>
</feature>
<name>A0A371BIL3_9SPHN</name>
<dbReference type="RefSeq" id="WP_115548983.1">
    <property type="nucleotide sequence ID" value="NZ_QRGP01000001.1"/>
</dbReference>